<protein>
    <recommendedName>
        <fullName evidence="4">Prepilin-type N-terminal cleavage/methylation domain-containing protein</fullName>
    </recommendedName>
</protein>
<dbReference type="AlphaFoldDB" id="A0A8F9TYZ9"/>
<dbReference type="RefSeq" id="WP_220164844.1">
    <property type="nucleotide sequence ID" value="NZ_CP080507.1"/>
</dbReference>
<reference evidence="2" key="1">
    <citation type="submission" date="2021-08" db="EMBL/GenBank/DDBJ databases">
        <title>Genome of a novel bacterium of the phylum Verrucomicrobia, Oleiharenicola sp. KSB-15.</title>
        <authorList>
            <person name="Chung J.-H."/>
            <person name="Ahn J.-H."/>
            <person name="Yoon Y."/>
            <person name="Kim D.-Y."/>
            <person name="An S.-H."/>
            <person name="Park I."/>
            <person name="Yeon J."/>
        </authorList>
    </citation>
    <scope>NUCLEOTIDE SEQUENCE</scope>
    <source>
        <strain evidence="2">KSB-15</strain>
    </source>
</reference>
<proteinExistence type="predicted"/>
<evidence type="ECO:0008006" key="4">
    <source>
        <dbReference type="Google" id="ProtNLM"/>
    </source>
</evidence>
<keyword evidence="1" id="KW-0472">Membrane</keyword>
<keyword evidence="3" id="KW-1185">Reference proteome</keyword>
<dbReference type="SUPFAM" id="SSF54523">
    <property type="entry name" value="Pili subunits"/>
    <property type="match status" value="1"/>
</dbReference>
<feature type="transmembrane region" description="Helical" evidence="1">
    <location>
        <begin position="15"/>
        <end position="39"/>
    </location>
</feature>
<evidence type="ECO:0000313" key="3">
    <source>
        <dbReference type="Proteomes" id="UP000825051"/>
    </source>
</evidence>
<organism evidence="2 3">
    <name type="scientific">Horticoccus luteus</name>
    <dbReference type="NCBI Taxonomy" id="2862869"/>
    <lineage>
        <taxon>Bacteria</taxon>
        <taxon>Pseudomonadati</taxon>
        <taxon>Verrucomicrobiota</taxon>
        <taxon>Opitutia</taxon>
        <taxon>Opitutales</taxon>
        <taxon>Opitutaceae</taxon>
        <taxon>Horticoccus</taxon>
    </lineage>
</organism>
<name>A0A8F9TYZ9_9BACT</name>
<accession>A0A8F9TYZ9</accession>
<gene>
    <name evidence="2" type="ORF">K0B96_05735</name>
</gene>
<evidence type="ECO:0000256" key="1">
    <source>
        <dbReference type="SAM" id="Phobius"/>
    </source>
</evidence>
<dbReference type="Proteomes" id="UP000825051">
    <property type="component" value="Chromosome"/>
</dbReference>
<dbReference type="KEGG" id="ole:K0B96_05735"/>
<dbReference type="InterPro" id="IPR045584">
    <property type="entry name" value="Pilin-like"/>
</dbReference>
<keyword evidence="1" id="KW-0812">Transmembrane</keyword>
<sequence length="321" mass="34085">MKQARSAKDGGQATWAFTLLELLVAMAITAALAGVMFVLSTNVLRVWNRTQGTLTTEGQARLALDLLTEDLQGALYRNDGNVWLAATVQTDTGASGLWDATVNNANPKASGGDWANVDFTEARFGLAGVWLRFFTTVTAAGAGDADIAGPAAVSYQIIRRASPGADGTEPHYLLYRSEVTPKATFETGYNLDPATGDYRTGSVVEGEAGNVLTPPIARVLADNVIDFGVRLYARDTNGTLTTIFPASAAATSYFAKSPASAVSAGDRFPEVIDVSLRVLTPEGVRLIQALESGQTRGDWWSVALANSRLFTRRVKVAAKGF</sequence>
<evidence type="ECO:0000313" key="2">
    <source>
        <dbReference type="EMBL" id="QYM80117.1"/>
    </source>
</evidence>
<keyword evidence="1" id="KW-1133">Transmembrane helix</keyword>
<dbReference type="EMBL" id="CP080507">
    <property type="protein sequence ID" value="QYM80117.1"/>
    <property type="molecule type" value="Genomic_DNA"/>
</dbReference>